<dbReference type="RefSeq" id="WP_248010940.1">
    <property type="nucleotide sequence ID" value="NZ_JAJHVV010000028.1"/>
</dbReference>
<reference evidence="1" key="1">
    <citation type="submission" date="2021-11" db="EMBL/GenBank/DDBJ databases">
        <title>Vibrio ZSDE26 sp. nov. and Vibrio ZSDZ34 sp. nov., isolated from coastal seawater in Qingdao.</title>
        <authorList>
            <person name="Zhang P."/>
        </authorList>
    </citation>
    <scope>NUCLEOTIDE SEQUENCE</scope>
    <source>
        <strain evidence="1">ZSDE26</strain>
    </source>
</reference>
<sequence>MTQKIKMIYNNYISDSGEVITSRKFGLVSWDESNCDEKDLKPYPQSRPLGVFWILDDCRPINFNPSIHNCLSISLLNDRSGVLVIHNVEEDMSDYSFLPPPNNAAVYNADGSLRFILQNPLTNRPGELNFFRAGSLKKENGEYGLAICIAVAQGQGMEVFSIDGTTPNLKDVTRTSRPNI</sequence>
<evidence type="ECO:0000313" key="1">
    <source>
        <dbReference type="EMBL" id="MCK6265876.1"/>
    </source>
</evidence>
<dbReference type="AlphaFoldDB" id="A0A9X1XN88"/>
<gene>
    <name evidence="1" type="ORF">KP803_21700</name>
</gene>
<dbReference type="EMBL" id="JAJHVV010000028">
    <property type="protein sequence ID" value="MCK6265876.1"/>
    <property type="molecule type" value="Genomic_DNA"/>
</dbReference>
<organism evidence="1 2">
    <name type="scientific">Vibrio amylolyticus</name>
    <dbReference type="NCBI Taxonomy" id="2847292"/>
    <lineage>
        <taxon>Bacteria</taxon>
        <taxon>Pseudomonadati</taxon>
        <taxon>Pseudomonadota</taxon>
        <taxon>Gammaproteobacteria</taxon>
        <taxon>Vibrionales</taxon>
        <taxon>Vibrionaceae</taxon>
        <taxon>Vibrio</taxon>
    </lineage>
</organism>
<comment type="caution">
    <text evidence="1">The sequence shown here is derived from an EMBL/GenBank/DDBJ whole genome shotgun (WGS) entry which is preliminary data.</text>
</comment>
<protein>
    <submittedName>
        <fullName evidence="1">Uncharacterized protein</fullName>
    </submittedName>
</protein>
<name>A0A9X1XN88_9VIBR</name>
<keyword evidence="2" id="KW-1185">Reference proteome</keyword>
<dbReference type="Proteomes" id="UP001139559">
    <property type="component" value="Unassembled WGS sequence"/>
</dbReference>
<accession>A0A9X1XN88</accession>
<proteinExistence type="predicted"/>
<evidence type="ECO:0000313" key="2">
    <source>
        <dbReference type="Proteomes" id="UP001139559"/>
    </source>
</evidence>